<dbReference type="PANTHER" id="PTHR43393:SF3">
    <property type="entry name" value="LYSINE DECARBOXYLASE-LIKE PROTEIN"/>
    <property type="match status" value="1"/>
</dbReference>
<dbReference type="InterPro" id="IPR031100">
    <property type="entry name" value="LOG_fam"/>
</dbReference>
<evidence type="ECO:0000313" key="4">
    <source>
        <dbReference type="Proteomes" id="UP000186817"/>
    </source>
</evidence>
<dbReference type="InterPro" id="IPR052341">
    <property type="entry name" value="LOG_family_nucleotidases"/>
</dbReference>
<accession>A0A1Q9D427</accession>
<comment type="caution">
    <text evidence="3">The sequence shown here is derived from an EMBL/GenBank/DDBJ whole genome shotgun (WGS) entry which is preliminary data.</text>
</comment>
<feature type="coiled-coil region" evidence="1">
    <location>
        <begin position="255"/>
        <end position="284"/>
    </location>
</feature>
<feature type="compositionally biased region" description="Basic and acidic residues" evidence="2">
    <location>
        <begin position="59"/>
        <end position="70"/>
    </location>
</feature>
<dbReference type="EMBL" id="LSRX01000737">
    <property type="protein sequence ID" value="OLP89905.1"/>
    <property type="molecule type" value="Genomic_DNA"/>
</dbReference>
<proteinExistence type="predicted"/>
<sequence>MGRGDKATVSSKKAKKVTQTLDKSTAKAKVCRPEAKASSANKAAAEKKPPSAAKAKAKTVRDEAERRIPAMSKKKELQVVEELIEGGPGGRHRDVCPTADAAKFPDEAQDGRLAMARRRRSHGIPRSDWLHKAVVPLQQRGRLEAFRGKMPASVIDSSPDPAGAMSQLPKALAPVSSGLVDRTAAMSGNGELKNVPTIKAYKNPDFLGAATSRHVRIMCELYEPMQRLDKHDISNYFIIVGSHLMMHPEDRVKHIAGLEQQLKKLTAEEEVEAVQAKLRFAQKIKAMDKFYVMAMELGKKLGEWNRQRAAKGLPSYHVSTGGGPGIMEAANRGAHEAGDKTLGFGASRPEWGSLNKYVSEEGAFEFHYFFMRKFWMAYKCMGLVVCPGGFGSLDELFELLVLLQTKKISHPLPIILLGEEFWKKTINFQYLMECGMLTQSHLDMLVFKDTAEDAFQYLVESVRKAEESGETEQVETAKRRRLEGKPSTPSRKDSRSITGVTAGG</sequence>
<dbReference type="SUPFAM" id="SSF102405">
    <property type="entry name" value="MCP/YpsA-like"/>
    <property type="match status" value="1"/>
</dbReference>
<gene>
    <name evidence="3" type="ORF">AK812_SmicGene28568</name>
</gene>
<evidence type="ECO:0000313" key="3">
    <source>
        <dbReference type="EMBL" id="OLP89905.1"/>
    </source>
</evidence>
<keyword evidence="1" id="KW-0175">Coiled coil</keyword>
<dbReference type="GO" id="GO:0005829">
    <property type="term" value="C:cytosol"/>
    <property type="evidence" value="ECO:0007669"/>
    <property type="project" value="TreeGrafter"/>
</dbReference>
<organism evidence="3 4">
    <name type="scientific">Symbiodinium microadriaticum</name>
    <name type="common">Dinoflagellate</name>
    <name type="synonym">Zooxanthella microadriatica</name>
    <dbReference type="NCBI Taxonomy" id="2951"/>
    <lineage>
        <taxon>Eukaryota</taxon>
        <taxon>Sar</taxon>
        <taxon>Alveolata</taxon>
        <taxon>Dinophyceae</taxon>
        <taxon>Suessiales</taxon>
        <taxon>Symbiodiniaceae</taxon>
        <taxon>Symbiodinium</taxon>
    </lineage>
</organism>
<keyword evidence="4" id="KW-1185">Reference proteome</keyword>
<dbReference type="OrthoDB" id="414463at2759"/>
<feature type="region of interest" description="Disordered" evidence="2">
    <location>
        <begin position="1"/>
        <end position="70"/>
    </location>
</feature>
<feature type="region of interest" description="Disordered" evidence="2">
    <location>
        <begin position="465"/>
        <end position="504"/>
    </location>
</feature>
<dbReference type="PANTHER" id="PTHR43393">
    <property type="entry name" value="CYTOKININ RIBOSIDE 5'-MONOPHOSPHATE PHOSPHORIBOHYDROLASE"/>
    <property type="match status" value="1"/>
</dbReference>
<dbReference type="Proteomes" id="UP000186817">
    <property type="component" value="Unassembled WGS sequence"/>
</dbReference>
<reference evidence="3 4" key="1">
    <citation type="submission" date="2016-02" db="EMBL/GenBank/DDBJ databases">
        <title>Genome analysis of coral dinoflagellate symbionts highlights evolutionary adaptations to a symbiotic lifestyle.</title>
        <authorList>
            <person name="Aranda M."/>
            <person name="Li Y."/>
            <person name="Liew Y.J."/>
            <person name="Baumgarten S."/>
            <person name="Simakov O."/>
            <person name="Wilson M."/>
            <person name="Piel J."/>
            <person name="Ashoor H."/>
            <person name="Bougouffa S."/>
            <person name="Bajic V.B."/>
            <person name="Ryu T."/>
            <person name="Ravasi T."/>
            <person name="Bayer T."/>
            <person name="Micklem G."/>
            <person name="Kim H."/>
            <person name="Bhak J."/>
            <person name="Lajeunesse T.C."/>
            <person name="Voolstra C.R."/>
        </authorList>
    </citation>
    <scope>NUCLEOTIDE SEQUENCE [LARGE SCALE GENOMIC DNA]</scope>
    <source>
        <strain evidence="3 4">CCMP2467</strain>
    </source>
</reference>
<dbReference type="Gene3D" id="3.40.50.450">
    <property type="match status" value="1"/>
</dbReference>
<name>A0A1Q9D427_SYMMI</name>
<evidence type="ECO:0000256" key="1">
    <source>
        <dbReference type="SAM" id="Coils"/>
    </source>
</evidence>
<evidence type="ECO:0000256" key="2">
    <source>
        <dbReference type="SAM" id="MobiDB-lite"/>
    </source>
</evidence>
<dbReference type="AlphaFoldDB" id="A0A1Q9D427"/>
<dbReference type="Pfam" id="PF03641">
    <property type="entry name" value="Lysine_decarbox"/>
    <property type="match status" value="1"/>
</dbReference>
<protein>
    <submittedName>
        <fullName evidence="3">Uncharacterized protein</fullName>
    </submittedName>
</protein>